<name>A0A5B0LJ11_PUCGR</name>
<reference evidence="3 4" key="1">
    <citation type="submission" date="2019-05" db="EMBL/GenBank/DDBJ databases">
        <title>Emergence of the Ug99 lineage of the wheat stem rust pathogen through somatic hybridization.</title>
        <authorList>
            <person name="Li F."/>
            <person name="Upadhyaya N.M."/>
            <person name="Sperschneider J."/>
            <person name="Matny O."/>
            <person name="Nguyen-Phuc H."/>
            <person name="Mago R."/>
            <person name="Raley C."/>
            <person name="Miller M.E."/>
            <person name="Silverstein K.A.T."/>
            <person name="Henningsen E."/>
            <person name="Hirsch C.D."/>
            <person name="Visser B."/>
            <person name="Pretorius Z.A."/>
            <person name="Steffenson B.J."/>
            <person name="Schwessinger B."/>
            <person name="Dodds P.N."/>
            <person name="Figueroa M."/>
        </authorList>
    </citation>
    <scope>NUCLEOTIDE SEQUENCE [LARGE SCALE GENOMIC DNA]</scope>
    <source>
        <strain evidence="2">21-0</strain>
        <strain evidence="1 4">Ug99</strain>
    </source>
</reference>
<evidence type="ECO:0000313" key="2">
    <source>
        <dbReference type="EMBL" id="KAA1103022.1"/>
    </source>
</evidence>
<sequence length="107" mass="11888">MLGRYSVGLANLSHCADMRDVRPCLDPRPGNLEWRRRLNVAVGGMSRAVFLVLCGRAAFEFSPEENTVWEGDSGIQIRRDVINPVLGAFTPHNSASSLRSFDLIELD</sequence>
<proteinExistence type="predicted"/>
<dbReference type="EMBL" id="VSWC01000042">
    <property type="protein sequence ID" value="KAA1103022.1"/>
    <property type="molecule type" value="Genomic_DNA"/>
</dbReference>
<dbReference type="EMBL" id="VDEP01000513">
    <property type="protein sequence ID" value="KAA1064331.1"/>
    <property type="molecule type" value="Genomic_DNA"/>
</dbReference>
<dbReference type="Proteomes" id="UP000325313">
    <property type="component" value="Unassembled WGS sequence"/>
</dbReference>
<dbReference type="Proteomes" id="UP000324748">
    <property type="component" value="Unassembled WGS sequence"/>
</dbReference>
<gene>
    <name evidence="2" type="ORF">PGT21_004315</name>
    <name evidence="1" type="ORF">PGTUg99_015991</name>
</gene>
<evidence type="ECO:0000313" key="3">
    <source>
        <dbReference type="Proteomes" id="UP000324748"/>
    </source>
</evidence>
<evidence type="ECO:0000313" key="4">
    <source>
        <dbReference type="Proteomes" id="UP000325313"/>
    </source>
</evidence>
<organism evidence="1 4">
    <name type="scientific">Puccinia graminis f. sp. tritici</name>
    <dbReference type="NCBI Taxonomy" id="56615"/>
    <lineage>
        <taxon>Eukaryota</taxon>
        <taxon>Fungi</taxon>
        <taxon>Dikarya</taxon>
        <taxon>Basidiomycota</taxon>
        <taxon>Pucciniomycotina</taxon>
        <taxon>Pucciniomycetes</taxon>
        <taxon>Pucciniales</taxon>
        <taxon>Pucciniaceae</taxon>
        <taxon>Puccinia</taxon>
    </lineage>
</organism>
<keyword evidence="3" id="KW-1185">Reference proteome</keyword>
<protein>
    <submittedName>
        <fullName evidence="1">Uncharacterized protein</fullName>
    </submittedName>
</protein>
<comment type="caution">
    <text evidence="1">The sequence shown here is derived from an EMBL/GenBank/DDBJ whole genome shotgun (WGS) entry which is preliminary data.</text>
</comment>
<dbReference type="AlphaFoldDB" id="A0A5B0LJ11"/>
<accession>A0A5B0LJ11</accession>
<evidence type="ECO:0000313" key="1">
    <source>
        <dbReference type="EMBL" id="KAA1064331.1"/>
    </source>
</evidence>